<dbReference type="RefSeq" id="WP_343811517.1">
    <property type="nucleotide sequence ID" value="NZ_BAAADS010000009.1"/>
</dbReference>
<evidence type="ECO:0000313" key="3">
    <source>
        <dbReference type="EMBL" id="GAA0598687.1"/>
    </source>
</evidence>
<dbReference type="CDD" id="cd13441">
    <property type="entry name" value="CamS_repeat_1"/>
    <property type="match status" value="1"/>
</dbReference>
<protein>
    <submittedName>
        <fullName evidence="3">CamS family sex pheromone protein</fullName>
    </submittedName>
</protein>
<feature type="signal peptide" evidence="2">
    <location>
        <begin position="1"/>
        <end position="22"/>
    </location>
</feature>
<feature type="chain" id="PRO_5046099117" evidence="2">
    <location>
        <begin position="23"/>
        <end position="417"/>
    </location>
</feature>
<comment type="caution">
    <text evidence="3">The sequence shown here is derived from an EMBL/GenBank/DDBJ whole genome shotgun (WGS) entry which is preliminary data.</text>
</comment>
<keyword evidence="4" id="KW-1185">Reference proteome</keyword>
<dbReference type="PROSITE" id="PS51257">
    <property type="entry name" value="PROKAR_LIPOPROTEIN"/>
    <property type="match status" value="1"/>
</dbReference>
<evidence type="ECO:0000313" key="4">
    <source>
        <dbReference type="Proteomes" id="UP001500866"/>
    </source>
</evidence>
<dbReference type="PIRSF" id="PIRSF012509">
    <property type="entry name" value="CamS"/>
    <property type="match status" value="1"/>
</dbReference>
<accession>A0ABP3R1N0</accession>
<feature type="compositionally biased region" description="Basic and acidic residues" evidence="1">
    <location>
        <begin position="168"/>
        <end position="177"/>
    </location>
</feature>
<dbReference type="InterPro" id="IPR011426">
    <property type="entry name" value="CamS"/>
</dbReference>
<dbReference type="EMBL" id="BAAADS010000009">
    <property type="protein sequence ID" value="GAA0598687.1"/>
    <property type="molecule type" value="Genomic_DNA"/>
</dbReference>
<dbReference type="Pfam" id="PF07537">
    <property type="entry name" value="CamS"/>
    <property type="match status" value="1"/>
</dbReference>
<dbReference type="Proteomes" id="UP001500866">
    <property type="component" value="Unassembled WGS sequence"/>
</dbReference>
<evidence type="ECO:0000256" key="2">
    <source>
        <dbReference type="SAM" id="SignalP"/>
    </source>
</evidence>
<dbReference type="Gene3D" id="3.10.570.10">
    <property type="entry name" value="sex pheromone staph- cam373 precursor domain"/>
    <property type="match status" value="1"/>
</dbReference>
<sequence length="417" mass="48354">MKKCIILLLGALLILTSCSPKFDEKEVVKKEDENKSEKTSIVPSYQLSDEMYRTILPYRPSAARGVIVNQMGNRLDIDEMSEGLRRHSKKYYDPDKYFFEEGQYLGKDMMYKWLERELTEKQIKEAVDQKMKVYKNSQNPSAEKAKQHRKQVEKEVRHVSSMALNPPIKDENSEKQQRNNPKYLSHVLEQNYLVKKEDNSVELKGMSIGIAMKSVYSFQTEVGGPSYYEEIGKDVMLKKGKKIAQTVLKRIRKMEGLKNIPILIAIYREEGQNSPVPGDYVAKTAVKGGDSKINEWEKIKEDYVLFPSDFAQENHFDDKQLIDDFAADVAEYFPNYVGVIGKGFYIKNELQKLTLEIPIEFYGKGEVIGFTQYTYGLVKEMFPDYYDLEIKIKSNKRLESFIYREAGSNKPEVHILH</sequence>
<name>A0ABP3R1N0_9BACI</name>
<organism evidence="3 4">
    <name type="scientific">Virgibacillus siamensis</name>
    <dbReference type="NCBI Taxonomy" id="480071"/>
    <lineage>
        <taxon>Bacteria</taxon>
        <taxon>Bacillati</taxon>
        <taxon>Bacillota</taxon>
        <taxon>Bacilli</taxon>
        <taxon>Bacillales</taxon>
        <taxon>Bacillaceae</taxon>
        <taxon>Virgibacillus</taxon>
    </lineage>
</organism>
<reference evidence="4" key="1">
    <citation type="journal article" date="2019" name="Int. J. Syst. Evol. Microbiol.">
        <title>The Global Catalogue of Microorganisms (GCM) 10K type strain sequencing project: providing services to taxonomists for standard genome sequencing and annotation.</title>
        <authorList>
            <consortium name="The Broad Institute Genomics Platform"/>
            <consortium name="The Broad Institute Genome Sequencing Center for Infectious Disease"/>
            <person name="Wu L."/>
            <person name="Ma J."/>
        </authorList>
    </citation>
    <scope>NUCLEOTIDE SEQUENCE [LARGE SCALE GENOMIC DNA]</scope>
    <source>
        <strain evidence="4">JCM 15395</strain>
    </source>
</reference>
<feature type="region of interest" description="Disordered" evidence="1">
    <location>
        <begin position="136"/>
        <end position="179"/>
    </location>
</feature>
<proteinExistence type="predicted"/>
<keyword evidence="2" id="KW-0732">Signal</keyword>
<gene>
    <name evidence="3" type="ORF">GCM10009001_13620</name>
</gene>
<dbReference type="CDD" id="cd13440">
    <property type="entry name" value="CamS_repeat_2"/>
    <property type="match status" value="1"/>
</dbReference>
<evidence type="ECO:0000256" key="1">
    <source>
        <dbReference type="SAM" id="MobiDB-lite"/>
    </source>
</evidence>